<dbReference type="EMBL" id="VXLC01000030">
    <property type="protein sequence ID" value="KAA8881948.1"/>
    <property type="molecule type" value="Genomic_DNA"/>
</dbReference>
<feature type="signal peptide" evidence="3">
    <location>
        <begin position="1"/>
        <end position="26"/>
    </location>
</feature>
<dbReference type="AlphaFoldDB" id="A0A5N0DXS9"/>
<comment type="caution">
    <text evidence="4">The sequence shown here is derived from an EMBL/GenBank/DDBJ whole genome shotgun (WGS) entry which is preliminary data.</text>
</comment>
<keyword evidence="2" id="KW-1133">Transmembrane helix</keyword>
<keyword evidence="3" id="KW-0732">Signal</keyword>
<feature type="transmembrane region" description="Helical" evidence="2">
    <location>
        <begin position="243"/>
        <end position="262"/>
    </location>
</feature>
<gene>
    <name evidence="4" type="ORF">F3087_39635</name>
</gene>
<feature type="transmembrane region" description="Helical" evidence="2">
    <location>
        <begin position="121"/>
        <end position="143"/>
    </location>
</feature>
<feature type="chain" id="PRO_5039171534" evidence="3">
    <location>
        <begin position="27"/>
        <end position="274"/>
    </location>
</feature>
<organism evidence="4 5">
    <name type="scientific">Nocardia colli</name>
    <dbReference type="NCBI Taxonomy" id="2545717"/>
    <lineage>
        <taxon>Bacteria</taxon>
        <taxon>Bacillati</taxon>
        <taxon>Actinomycetota</taxon>
        <taxon>Actinomycetes</taxon>
        <taxon>Mycobacteriales</taxon>
        <taxon>Nocardiaceae</taxon>
        <taxon>Nocardia</taxon>
    </lineage>
</organism>
<protein>
    <submittedName>
        <fullName evidence="4">Uncharacterized protein</fullName>
    </submittedName>
</protein>
<accession>A0A5N0DXS9</accession>
<proteinExistence type="predicted"/>
<evidence type="ECO:0000313" key="5">
    <source>
        <dbReference type="Proteomes" id="UP000323876"/>
    </source>
</evidence>
<evidence type="ECO:0000256" key="3">
    <source>
        <dbReference type="SAM" id="SignalP"/>
    </source>
</evidence>
<keyword evidence="2" id="KW-0812">Transmembrane</keyword>
<evidence type="ECO:0000313" key="4">
    <source>
        <dbReference type="EMBL" id="KAA8881948.1"/>
    </source>
</evidence>
<evidence type="ECO:0000256" key="2">
    <source>
        <dbReference type="SAM" id="Phobius"/>
    </source>
</evidence>
<evidence type="ECO:0000256" key="1">
    <source>
        <dbReference type="SAM" id="MobiDB-lite"/>
    </source>
</evidence>
<dbReference type="Proteomes" id="UP000323876">
    <property type="component" value="Unassembled WGS sequence"/>
</dbReference>
<name>A0A5N0DXS9_9NOCA</name>
<reference evidence="4 5" key="1">
    <citation type="submission" date="2019-09" db="EMBL/GenBank/DDBJ databases">
        <authorList>
            <person name="Wang X."/>
        </authorList>
    </citation>
    <scope>NUCLEOTIDE SEQUENCE [LARGE SCALE GENOMIC DNA]</scope>
    <source>
        <strain evidence="4 5">CICC 11023</strain>
    </source>
</reference>
<dbReference type="RefSeq" id="WP_150407314.1">
    <property type="nucleotide sequence ID" value="NZ_VXLC01000030.1"/>
</dbReference>
<sequence length="274" mass="26773">MAHTRGLVIAAALPVAAVLLAGQSAAADPVPPDWLPIGEIATGSAAPAQIDTGSAFAGNELSLGPSSASAGNGSAGSGSVGAPLGLGPASRPAPAPVDAAAAPQLGLEGSVQLPDPDSDDVRTACTGSVAVGGALILLGLVTGSSHGLLGSSGSALGSVVVGSAATGSGLVCLLWPRDILPPFPGLPLLLAPPALAVPVFEAPPVEAPAPEPEPAPVTPQLPLVRTQPAPAYLAEAEPTPDPVAWNIMQLLTIMVVTIITTVRGATIVRRTRHG</sequence>
<feature type="transmembrane region" description="Helical" evidence="2">
    <location>
        <begin position="155"/>
        <end position="176"/>
    </location>
</feature>
<keyword evidence="5" id="KW-1185">Reference proteome</keyword>
<keyword evidence="2" id="KW-0472">Membrane</keyword>
<feature type="compositionally biased region" description="Low complexity" evidence="1">
    <location>
        <begin position="80"/>
        <end position="97"/>
    </location>
</feature>
<feature type="region of interest" description="Disordered" evidence="1">
    <location>
        <begin position="67"/>
        <end position="97"/>
    </location>
</feature>